<feature type="transmembrane region" description="Helical" evidence="1">
    <location>
        <begin position="183"/>
        <end position="202"/>
    </location>
</feature>
<evidence type="ECO:0000313" key="2">
    <source>
        <dbReference type="EMBL" id="NYI66431.1"/>
    </source>
</evidence>
<sequence length="576" mass="63425">MKIPRIGALVRQIRRTVNWLLGGFLPAPLSSRALLATAGVAAVVLLAWGDTIAGLVVGLVLSAGVWFSEAVDAVGKSNDSIARHSPLSMSYAVLLCLGFGGLYAQRASSGASLEWVCMGLLGLCGWLVNAQPRFLDVKQIETAHVPNVPRPSDRPRLSVRGLIRVLWVSVAVAGILAATEVTPLWVCIPVLITVVIVGANLFGAWRYAYSRRYGVIRAVNALKPEFVIPTGGGTPLQIEMWERYLRTLGKPYLILPTRPIALKRLAATIDAPIVRPAGRSISEAQAVTPSSVRVAFFVQNSSDNDLFIANKQLTSVWLHHGDSDKPVTYTKRNKKYDHLFVAGQAAIDRYKDHGVDIPDDKFHIIGRPQTSTINHDTTRISSKATPQVLYAPTWRGETTRFSSLPRGMEIVSALLERGASVIFRPHPASQYYWYHRELVSEINALLEADHLKTGRKHMWGEISAASQMPFDRAANLSDAMVSDVSGVVTDYMQSGKPYAIVSKDLPADQFRREYPTAQAAYIIDNDPDTLSTALDEMLGDDPLSEFRDSRRQYFLGEYEGVKAVERFLGESSKLMI</sequence>
<comment type="caution">
    <text evidence="2">The sequence shown here is derived from an EMBL/GenBank/DDBJ whole genome shotgun (WGS) entry which is preliminary data.</text>
</comment>
<feature type="transmembrane region" description="Helical" evidence="1">
    <location>
        <begin position="52"/>
        <end position="75"/>
    </location>
</feature>
<dbReference type="Gene3D" id="3.40.50.12580">
    <property type="match status" value="1"/>
</dbReference>
<evidence type="ECO:0008006" key="4">
    <source>
        <dbReference type="Google" id="ProtNLM"/>
    </source>
</evidence>
<gene>
    <name evidence="2" type="ORF">BJY26_000737</name>
</gene>
<feature type="transmembrane region" description="Helical" evidence="1">
    <location>
        <begin position="20"/>
        <end position="46"/>
    </location>
</feature>
<dbReference type="RefSeq" id="WP_179425784.1">
    <property type="nucleotide sequence ID" value="NZ_JACBZP010000001.1"/>
</dbReference>
<dbReference type="Pfam" id="PF04464">
    <property type="entry name" value="Glyphos_transf"/>
    <property type="match status" value="1"/>
</dbReference>
<evidence type="ECO:0000313" key="3">
    <source>
        <dbReference type="Proteomes" id="UP000539111"/>
    </source>
</evidence>
<dbReference type="InterPro" id="IPR007554">
    <property type="entry name" value="Glycerophosphate_synth"/>
</dbReference>
<accession>A0A7Z0CZK9</accession>
<dbReference type="GO" id="GO:0047355">
    <property type="term" value="F:CDP-glycerol glycerophosphotransferase activity"/>
    <property type="evidence" value="ECO:0007669"/>
    <property type="project" value="InterPro"/>
</dbReference>
<keyword evidence="1" id="KW-0472">Membrane</keyword>
<keyword evidence="1" id="KW-0812">Transmembrane</keyword>
<protein>
    <recommendedName>
        <fullName evidence="4">CDP-glycerol:poly(Glycerophosphate) glycerophosphotransferase</fullName>
    </recommendedName>
</protein>
<dbReference type="AlphaFoldDB" id="A0A7Z0CZK9"/>
<dbReference type="Proteomes" id="UP000539111">
    <property type="component" value="Unassembled WGS sequence"/>
</dbReference>
<feature type="transmembrane region" description="Helical" evidence="1">
    <location>
        <begin position="87"/>
        <end position="104"/>
    </location>
</feature>
<keyword evidence="1" id="KW-1133">Transmembrane helix</keyword>
<reference evidence="2 3" key="1">
    <citation type="submission" date="2020-07" db="EMBL/GenBank/DDBJ databases">
        <title>Sequencing the genomes of 1000 actinobacteria strains.</title>
        <authorList>
            <person name="Klenk H.-P."/>
        </authorList>
    </citation>
    <scope>NUCLEOTIDE SEQUENCE [LARGE SCALE GENOMIC DNA]</scope>
    <source>
        <strain evidence="2 3">DSM 26341</strain>
    </source>
</reference>
<feature type="transmembrane region" description="Helical" evidence="1">
    <location>
        <begin position="157"/>
        <end position="177"/>
    </location>
</feature>
<organism evidence="2 3">
    <name type="scientific">Spelaeicoccus albus</name>
    <dbReference type="NCBI Taxonomy" id="1280376"/>
    <lineage>
        <taxon>Bacteria</taxon>
        <taxon>Bacillati</taxon>
        <taxon>Actinomycetota</taxon>
        <taxon>Actinomycetes</taxon>
        <taxon>Micrococcales</taxon>
        <taxon>Brevibacteriaceae</taxon>
        <taxon>Spelaeicoccus</taxon>
    </lineage>
</organism>
<dbReference type="SUPFAM" id="SSF53756">
    <property type="entry name" value="UDP-Glycosyltransferase/glycogen phosphorylase"/>
    <property type="match status" value="1"/>
</dbReference>
<dbReference type="GO" id="GO:0016020">
    <property type="term" value="C:membrane"/>
    <property type="evidence" value="ECO:0007669"/>
    <property type="project" value="InterPro"/>
</dbReference>
<evidence type="ECO:0000256" key="1">
    <source>
        <dbReference type="SAM" id="Phobius"/>
    </source>
</evidence>
<proteinExistence type="predicted"/>
<dbReference type="InterPro" id="IPR043148">
    <property type="entry name" value="TagF_C"/>
</dbReference>
<name>A0A7Z0CZK9_9MICO</name>
<keyword evidence="3" id="KW-1185">Reference proteome</keyword>
<dbReference type="EMBL" id="JACBZP010000001">
    <property type="protein sequence ID" value="NYI66431.1"/>
    <property type="molecule type" value="Genomic_DNA"/>
</dbReference>
<feature type="transmembrane region" description="Helical" evidence="1">
    <location>
        <begin position="110"/>
        <end position="128"/>
    </location>
</feature>